<protein>
    <recommendedName>
        <fullName evidence="4">Secreted protein</fullName>
    </recommendedName>
</protein>
<evidence type="ECO:0000313" key="2">
    <source>
        <dbReference type="EMBL" id="TDK93836.1"/>
    </source>
</evidence>
<evidence type="ECO:0008006" key="4">
    <source>
        <dbReference type="Google" id="ProtNLM"/>
    </source>
</evidence>
<evidence type="ECO:0000256" key="1">
    <source>
        <dbReference type="SAM" id="SignalP"/>
    </source>
</evidence>
<sequence>MKSTVSSATAAVLFISTALVLAPPTAAAPPAGFPDLNNFVSVDGRPYDVMEHSGSTQEFKTASGIRCYINGYAGMSCTVPFAVSDLAPNNTGSGCTFVGNSSIPADPNTPHPYEFKHQQGPCASGDNPRPLSAGSKISYDADGATYFTCATDSNFVACIDRHDHGFFLQPSSSWTF</sequence>
<organism evidence="2 3">
    <name type="scientific">Mycolicibacterium mucogenicum</name>
    <name type="common">Mycobacterium mucogenicum</name>
    <dbReference type="NCBI Taxonomy" id="56689"/>
    <lineage>
        <taxon>Bacteria</taxon>
        <taxon>Bacillati</taxon>
        <taxon>Actinomycetota</taxon>
        <taxon>Actinomycetes</taxon>
        <taxon>Mycobacteriales</taxon>
        <taxon>Mycobacteriaceae</taxon>
        <taxon>Mycolicibacterium</taxon>
    </lineage>
</organism>
<dbReference type="EMBL" id="SDLO01000001">
    <property type="protein sequence ID" value="TDK93836.1"/>
    <property type="molecule type" value="Genomic_DNA"/>
</dbReference>
<name>A0A4V3AX55_MYCMU</name>
<feature type="signal peptide" evidence="1">
    <location>
        <begin position="1"/>
        <end position="27"/>
    </location>
</feature>
<dbReference type="RefSeq" id="WP_131808727.1">
    <property type="nucleotide sequence ID" value="NZ_JAPMJT010000001.1"/>
</dbReference>
<evidence type="ECO:0000313" key="3">
    <source>
        <dbReference type="Proteomes" id="UP000294929"/>
    </source>
</evidence>
<proteinExistence type="predicted"/>
<dbReference type="Proteomes" id="UP000294929">
    <property type="component" value="Unassembled WGS sequence"/>
</dbReference>
<keyword evidence="1" id="KW-0732">Signal</keyword>
<reference evidence="2 3" key="1">
    <citation type="submission" date="2019-01" db="EMBL/GenBank/DDBJ databases">
        <title>High-quality-draft genome sequences of five non-tuberculosis mycobacteriaceae isolated from a nosocomial environment.</title>
        <authorList>
            <person name="Tiago I."/>
            <person name="Alarico S."/>
            <person name="Pereira S.G."/>
            <person name="Coelho C."/>
            <person name="Maranha A."/>
            <person name="Empadinhas N."/>
        </authorList>
    </citation>
    <scope>NUCLEOTIDE SEQUENCE [LARGE SCALE GENOMIC DNA]</scope>
    <source>
        <strain evidence="2 3">24AIII</strain>
    </source>
</reference>
<comment type="caution">
    <text evidence="2">The sequence shown here is derived from an EMBL/GenBank/DDBJ whole genome shotgun (WGS) entry which is preliminary data.</text>
</comment>
<dbReference type="AlphaFoldDB" id="A0A4V3AX55"/>
<dbReference type="OrthoDB" id="4637634at2"/>
<gene>
    <name evidence="2" type="ORF">EUA03_01705</name>
</gene>
<feature type="chain" id="PRO_5020770600" description="Secreted protein" evidence="1">
    <location>
        <begin position="28"/>
        <end position="176"/>
    </location>
</feature>
<accession>A0A4V3AX55</accession>